<dbReference type="AlphaFoldDB" id="A0A5J5GIU0"/>
<dbReference type="InterPro" id="IPR004776">
    <property type="entry name" value="Mem_transp_PIN-like"/>
</dbReference>
<keyword evidence="4" id="KW-1003">Cell membrane</keyword>
<proteinExistence type="inferred from homology"/>
<feature type="transmembrane region" description="Helical" evidence="8">
    <location>
        <begin position="65"/>
        <end position="88"/>
    </location>
</feature>
<feature type="transmembrane region" description="Helical" evidence="8">
    <location>
        <begin position="6"/>
        <end position="23"/>
    </location>
</feature>
<dbReference type="GO" id="GO:0055085">
    <property type="term" value="P:transmembrane transport"/>
    <property type="evidence" value="ECO:0007669"/>
    <property type="project" value="InterPro"/>
</dbReference>
<keyword evidence="6 8" id="KW-1133">Transmembrane helix</keyword>
<evidence type="ECO:0000256" key="3">
    <source>
        <dbReference type="ARBA" id="ARBA00022448"/>
    </source>
</evidence>
<feature type="transmembrane region" description="Helical" evidence="8">
    <location>
        <begin position="95"/>
        <end position="115"/>
    </location>
</feature>
<evidence type="ECO:0000256" key="6">
    <source>
        <dbReference type="ARBA" id="ARBA00022989"/>
    </source>
</evidence>
<feature type="transmembrane region" description="Helical" evidence="8">
    <location>
        <begin position="35"/>
        <end position="53"/>
    </location>
</feature>
<feature type="transmembrane region" description="Helical" evidence="8">
    <location>
        <begin position="199"/>
        <end position="217"/>
    </location>
</feature>
<name>A0A5J5GIU0_9RHOB</name>
<dbReference type="PANTHER" id="PTHR36838">
    <property type="entry name" value="AUXIN EFFLUX CARRIER FAMILY PROTEIN"/>
    <property type="match status" value="1"/>
</dbReference>
<comment type="similarity">
    <text evidence="2">Belongs to the auxin efflux carrier (TC 2.A.69) family.</text>
</comment>
<dbReference type="RefSeq" id="WP_150445320.1">
    <property type="nucleotide sequence ID" value="NZ_VYQE01000003.1"/>
</dbReference>
<reference evidence="9 10" key="1">
    <citation type="submission" date="2019-09" db="EMBL/GenBank/DDBJ databases">
        <authorList>
            <person name="Park J.-S."/>
            <person name="Choi H.-J."/>
        </authorList>
    </citation>
    <scope>NUCLEOTIDE SEQUENCE [LARGE SCALE GENOMIC DNA]</scope>
    <source>
        <strain evidence="9 10">176SS1-4</strain>
    </source>
</reference>
<feature type="transmembrane region" description="Helical" evidence="8">
    <location>
        <begin position="167"/>
        <end position="187"/>
    </location>
</feature>
<comment type="subcellular location">
    <subcellularLocation>
        <location evidence="1">Cell membrane</location>
        <topology evidence="1">Multi-pass membrane protein</topology>
    </subcellularLocation>
</comment>
<protein>
    <submittedName>
        <fullName evidence="9">AEC family transporter</fullName>
    </submittedName>
</protein>
<sequence>MSALLDVVLPVFLVIGFGYLARWRGFVSDDAVDALVYWTQTFALPCLLFRAISTLDLGQSFDWRLLLSFYTGALAGFLAGMLGGRFLFKRSWEDATAFGFCGLFSNSVLLGLPIMERAYGTESLADNYAIIAVHSPFCYGVGITVMEVIRARGGSARDLPRKVLKGMFSNALILGVAAGLFVNLARIPVPQVAADALDLMVRAAIPVAVFSLGGVLFRYRPAGDMRAILYVVSVSLVLHPTIVFGMGRLLDLDRDALRSAVVTAAMAPGVNTYIFANIYGTARRVAASGVLIGTTLAVVTVWIWLSILP</sequence>
<dbReference type="EMBL" id="VYQE01000003">
    <property type="protein sequence ID" value="KAA9008037.1"/>
    <property type="molecule type" value="Genomic_DNA"/>
</dbReference>
<evidence type="ECO:0000256" key="7">
    <source>
        <dbReference type="ARBA" id="ARBA00023136"/>
    </source>
</evidence>
<evidence type="ECO:0000313" key="9">
    <source>
        <dbReference type="EMBL" id="KAA9008037.1"/>
    </source>
</evidence>
<comment type="caution">
    <text evidence="9">The sequence shown here is derived from an EMBL/GenBank/DDBJ whole genome shotgun (WGS) entry which is preliminary data.</text>
</comment>
<dbReference type="Proteomes" id="UP000326554">
    <property type="component" value="Unassembled WGS sequence"/>
</dbReference>
<dbReference type="Pfam" id="PF03547">
    <property type="entry name" value="Mem_trans"/>
    <property type="match status" value="1"/>
</dbReference>
<dbReference type="PANTHER" id="PTHR36838:SF3">
    <property type="entry name" value="TRANSPORTER AUXIN EFFLUX CARRIER EC FAMILY"/>
    <property type="match status" value="1"/>
</dbReference>
<dbReference type="InterPro" id="IPR038770">
    <property type="entry name" value="Na+/solute_symporter_sf"/>
</dbReference>
<keyword evidence="5 8" id="KW-0812">Transmembrane</keyword>
<keyword evidence="7 8" id="KW-0472">Membrane</keyword>
<evidence type="ECO:0000313" key="10">
    <source>
        <dbReference type="Proteomes" id="UP000326554"/>
    </source>
</evidence>
<organism evidence="9 10">
    <name type="scientific">Histidinibacterium aquaticum</name>
    <dbReference type="NCBI Taxonomy" id="2613962"/>
    <lineage>
        <taxon>Bacteria</taxon>
        <taxon>Pseudomonadati</taxon>
        <taxon>Pseudomonadota</taxon>
        <taxon>Alphaproteobacteria</taxon>
        <taxon>Rhodobacterales</taxon>
        <taxon>Paracoccaceae</taxon>
        <taxon>Histidinibacterium</taxon>
    </lineage>
</organism>
<evidence type="ECO:0000256" key="8">
    <source>
        <dbReference type="SAM" id="Phobius"/>
    </source>
</evidence>
<keyword evidence="10" id="KW-1185">Reference proteome</keyword>
<evidence type="ECO:0000256" key="1">
    <source>
        <dbReference type="ARBA" id="ARBA00004651"/>
    </source>
</evidence>
<evidence type="ECO:0000256" key="5">
    <source>
        <dbReference type="ARBA" id="ARBA00022692"/>
    </source>
</evidence>
<dbReference type="GO" id="GO:0005886">
    <property type="term" value="C:plasma membrane"/>
    <property type="evidence" value="ECO:0007669"/>
    <property type="project" value="UniProtKB-SubCell"/>
</dbReference>
<evidence type="ECO:0000256" key="2">
    <source>
        <dbReference type="ARBA" id="ARBA00010145"/>
    </source>
</evidence>
<feature type="transmembrane region" description="Helical" evidence="8">
    <location>
        <begin position="229"/>
        <end position="250"/>
    </location>
</feature>
<accession>A0A5J5GIU0</accession>
<feature type="transmembrane region" description="Helical" evidence="8">
    <location>
        <begin position="285"/>
        <end position="305"/>
    </location>
</feature>
<gene>
    <name evidence="9" type="ORF">F3S47_11040</name>
</gene>
<feature type="transmembrane region" description="Helical" evidence="8">
    <location>
        <begin position="127"/>
        <end position="146"/>
    </location>
</feature>
<keyword evidence="3" id="KW-0813">Transport</keyword>
<evidence type="ECO:0000256" key="4">
    <source>
        <dbReference type="ARBA" id="ARBA00022475"/>
    </source>
</evidence>
<feature type="transmembrane region" description="Helical" evidence="8">
    <location>
        <begin position="256"/>
        <end position="278"/>
    </location>
</feature>
<dbReference type="Gene3D" id="1.20.1530.20">
    <property type="match status" value="2"/>
</dbReference>